<name>A0A7R9KVI6_9ACAR</name>
<dbReference type="Gene3D" id="3.30.200.20">
    <property type="entry name" value="Phosphorylase Kinase, domain 1"/>
    <property type="match status" value="1"/>
</dbReference>
<gene>
    <name evidence="1" type="ORF">OSB1V03_LOCUS9257</name>
</gene>
<reference evidence="1" key="1">
    <citation type="submission" date="2020-11" db="EMBL/GenBank/DDBJ databases">
        <authorList>
            <person name="Tran Van P."/>
        </authorList>
    </citation>
    <scope>NUCLEOTIDE SEQUENCE</scope>
</reference>
<evidence type="ECO:0000313" key="2">
    <source>
        <dbReference type="Proteomes" id="UP000759131"/>
    </source>
</evidence>
<dbReference type="SUPFAM" id="SSF56112">
    <property type="entry name" value="Protein kinase-like (PK-like)"/>
    <property type="match status" value="1"/>
</dbReference>
<sequence length="110" mass="12575">MCARGPLTGAGVWKVQQKQTGSFWSTNSRPKQFAIKQAAIKSPDDPDKNYSPLNEIDIMLQLSNKARIVHLYDNWQHGDYVYMKYELCDFSLAQVFNVKGFELSGRDKAE</sequence>
<protein>
    <recommendedName>
        <fullName evidence="3">Protein kinase domain-containing protein</fullName>
    </recommendedName>
</protein>
<dbReference type="InterPro" id="IPR011009">
    <property type="entry name" value="Kinase-like_dom_sf"/>
</dbReference>
<dbReference type="EMBL" id="OC860725">
    <property type="protein sequence ID" value="CAD7628838.1"/>
    <property type="molecule type" value="Genomic_DNA"/>
</dbReference>
<dbReference type="AlphaFoldDB" id="A0A7R9KVI6"/>
<proteinExistence type="predicted"/>
<evidence type="ECO:0008006" key="3">
    <source>
        <dbReference type="Google" id="ProtNLM"/>
    </source>
</evidence>
<dbReference type="Proteomes" id="UP000759131">
    <property type="component" value="Unassembled WGS sequence"/>
</dbReference>
<evidence type="ECO:0000313" key="1">
    <source>
        <dbReference type="EMBL" id="CAD7628838.1"/>
    </source>
</evidence>
<dbReference type="EMBL" id="CAJPIZ010006150">
    <property type="protein sequence ID" value="CAG2109268.1"/>
    <property type="molecule type" value="Genomic_DNA"/>
</dbReference>
<keyword evidence="2" id="KW-1185">Reference proteome</keyword>
<accession>A0A7R9KVI6</accession>
<organism evidence="1">
    <name type="scientific">Medioppia subpectinata</name>
    <dbReference type="NCBI Taxonomy" id="1979941"/>
    <lineage>
        <taxon>Eukaryota</taxon>
        <taxon>Metazoa</taxon>
        <taxon>Ecdysozoa</taxon>
        <taxon>Arthropoda</taxon>
        <taxon>Chelicerata</taxon>
        <taxon>Arachnida</taxon>
        <taxon>Acari</taxon>
        <taxon>Acariformes</taxon>
        <taxon>Sarcoptiformes</taxon>
        <taxon>Oribatida</taxon>
        <taxon>Brachypylina</taxon>
        <taxon>Oppioidea</taxon>
        <taxon>Oppiidae</taxon>
        <taxon>Medioppia</taxon>
    </lineage>
</organism>